<evidence type="ECO:0008006" key="4">
    <source>
        <dbReference type="Google" id="ProtNLM"/>
    </source>
</evidence>
<feature type="transmembrane region" description="Helical" evidence="1">
    <location>
        <begin position="12"/>
        <end position="34"/>
    </location>
</feature>
<evidence type="ECO:0000313" key="3">
    <source>
        <dbReference type="Proteomes" id="UP001595607"/>
    </source>
</evidence>
<proteinExistence type="predicted"/>
<organism evidence="2 3">
    <name type="scientific">Parvularcula lutaonensis</name>
    <dbReference type="NCBI Taxonomy" id="491923"/>
    <lineage>
        <taxon>Bacteria</taxon>
        <taxon>Pseudomonadati</taxon>
        <taxon>Pseudomonadota</taxon>
        <taxon>Alphaproteobacteria</taxon>
        <taxon>Parvularculales</taxon>
        <taxon>Parvularculaceae</taxon>
        <taxon>Parvularcula</taxon>
    </lineage>
</organism>
<keyword evidence="1" id="KW-1133">Transmembrane helix</keyword>
<feature type="transmembrane region" description="Helical" evidence="1">
    <location>
        <begin position="54"/>
        <end position="74"/>
    </location>
</feature>
<dbReference type="RefSeq" id="WP_189576325.1">
    <property type="nucleotide sequence ID" value="NZ_BMXU01000002.1"/>
</dbReference>
<name>A0ABV7MEK3_9PROT</name>
<evidence type="ECO:0000256" key="1">
    <source>
        <dbReference type="SAM" id="Phobius"/>
    </source>
</evidence>
<reference evidence="3" key="1">
    <citation type="journal article" date="2019" name="Int. J. Syst. Evol. Microbiol.">
        <title>The Global Catalogue of Microorganisms (GCM) 10K type strain sequencing project: providing services to taxonomists for standard genome sequencing and annotation.</title>
        <authorList>
            <consortium name="The Broad Institute Genomics Platform"/>
            <consortium name="The Broad Institute Genome Sequencing Center for Infectious Disease"/>
            <person name="Wu L."/>
            <person name="Ma J."/>
        </authorList>
    </citation>
    <scope>NUCLEOTIDE SEQUENCE [LARGE SCALE GENOMIC DNA]</scope>
    <source>
        <strain evidence="3">KCTC 22245</strain>
    </source>
</reference>
<keyword evidence="1" id="KW-0812">Transmembrane</keyword>
<keyword evidence="1" id="KW-0472">Membrane</keyword>
<accession>A0ABV7MEK3</accession>
<protein>
    <recommendedName>
        <fullName evidence="4">DUF4870 domain-containing protein</fullName>
    </recommendedName>
</protein>
<sequence length="128" mass="14079">MSDEERWQGIAVYSLYLVALFTGVPALVGVILAYIFREDAGPVAQSHFEHQIGLFWRAVFGNVINGIIFAVGVALTSTVIFSIIGIPLMIVSGIVFIWLWLMLLTRSIRGISRLNRGEGYPVPAGWGL</sequence>
<gene>
    <name evidence="2" type="ORF">ACFONP_12810</name>
</gene>
<comment type="caution">
    <text evidence="2">The sequence shown here is derived from an EMBL/GenBank/DDBJ whole genome shotgun (WGS) entry which is preliminary data.</text>
</comment>
<dbReference type="Proteomes" id="UP001595607">
    <property type="component" value="Unassembled WGS sequence"/>
</dbReference>
<keyword evidence="3" id="KW-1185">Reference proteome</keyword>
<evidence type="ECO:0000313" key="2">
    <source>
        <dbReference type="EMBL" id="MFC3303611.1"/>
    </source>
</evidence>
<dbReference type="EMBL" id="JBHRVA010000003">
    <property type="protein sequence ID" value="MFC3303611.1"/>
    <property type="molecule type" value="Genomic_DNA"/>
</dbReference>
<feature type="transmembrane region" description="Helical" evidence="1">
    <location>
        <begin position="80"/>
        <end position="104"/>
    </location>
</feature>